<dbReference type="SUPFAM" id="SSF55846">
    <property type="entry name" value="N-acetylmuramoyl-L-alanine amidase-like"/>
    <property type="match status" value="1"/>
</dbReference>
<dbReference type="RefSeq" id="WP_282586699.1">
    <property type="nucleotide sequence ID" value="NZ_JAMOIM010000014.1"/>
</dbReference>
<dbReference type="EC" id="3.5.1.28" evidence="3"/>
<comment type="catalytic activity">
    <reaction evidence="1">
        <text>Hydrolyzes the link between N-acetylmuramoyl residues and L-amino acid residues in certain cell-wall glycopeptides.</text>
        <dbReference type="EC" id="3.5.1.28"/>
    </reaction>
</comment>
<dbReference type="Proteomes" id="UP001165667">
    <property type="component" value="Unassembled WGS sequence"/>
</dbReference>
<name>A0AA41Z4V2_9HYPH</name>
<evidence type="ECO:0000259" key="6">
    <source>
        <dbReference type="SMART" id="SM00644"/>
    </source>
</evidence>
<dbReference type="PANTHER" id="PTHR30417">
    <property type="entry name" value="N-ACETYLMURAMOYL-L-ALANINE AMIDASE AMID"/>
    <property type="match status" value="1"/>
</dbReference>
<dbReference type="InterPro" id="IPR051206">
    <property type="entry name" value="NAMLAA_amidase_2"/>
</dbReference>
<feature type="domain" description="N-acetylmuramoyl-L-alanine amidase" evidence="6">
    <location>
        <begin position="17"/>
        <end position="156"/>
    </location>
</feature>
<proteinExistence type="inferred from homology"/>
<dbReference type="Pfam" id="PF01510">
    <property type="entry name" value="Amidase_2"/>
    <property type="match status" value="1"/>
</dbReference>
<dbReference type="Pfam" id="PF01471">
    <property type="entry name" value="PG_binding_1"/>
    <property type="match status" value="1"/>
</dbReference>
<dbReference type="InterPro" id="IPR036505">
    <property type="entry name" value="Amidase/PGRP_sf"/>
</dbReference>
<keyword evidence="8" id="KW-1185">Reference proteome</keyword>
<dbReference type="InterPro" id="IPR036365">
    <property type="entry name" value="PGBD-like_sf"/>
</dbReference>
<accession>A0AA41Z4V2</accession>
<evidence type="ECO:0000256" key="4">
    <source>
        <dbReference type="ARBA" id="ARBA00022801"/>
    </source>
</evidence>
<sequence>MSERFTSTLASIERSYASPNHGERLGNLAWPDTIVLHYTGMKDGPSAVDWLCNPASQVSSHYVVTEGGAILQLVPEERRAWHAGRSVWAGVSDLNSASIGIEIVNGGHDHDLPAFPDRQIEAVIALCRDTAARHAVPPERVLAHSDIAPGRKRDPGERFPWARLAVAGVGHWPENPSRAEAAAELGPGAVGDAVVELQAALAQYGYGVQPTGVYDTQTETVVRAFQLHFRADQVDGIADGGTRGCLTALLSALPNASVSLQPARKA</sequence>
<dbReference type="SMART" id="SM00644">
    <property type="entry name" value="Ami_2"/>
    <property type="match status" value="1"/>
</dbReference>
<gene>
    <name evidence="7" type="ORF">M8523_20130</name>
</gene>
<dbReference type="GO" id="GO:0009254">
    <property type="term" value="P:peptidoglycan turnover"/>
    <property type="evidence" value="ECO:0007669"/>
    <property type="project" value="TreeGrafter"/>
</dbReference>
<dbReference type="InterPro" id="IPR002477">
    <property type="entry name" value="Peptidoglycan-bd-like"/>
</dbReference>
<dbReference type="PANTHER" id="PTHR30417:SF1">
    <property type="entry name" value="N-ACETYLMURAMOYL-L-ALANINE AMIDASE AMID"/>
    <property type="match status" value="1"/>
</dbReference>
<evidence type="ECO:0000256" key="5">
    <source>
        <dbReference type="ARBA" id="ARBA00023316"/>
    </source>
</evidence>
<dbReference type="SUPFAM" id="SSF47090">
    <property type="entry name" value="PGBD-like"/>
    <property type="match status" value="1"/>
</dbReference>
<evidence type="ECO:0000256" key="3">
    <source>
        <dbReference type="ARBA" id="ARBA00011901"/>
    </source>
</evidence>
<dbReference type="InterPro" id="IPR036366">
    <property type="entry name" value="PGBDSf"/>
</dbReference>
<evidence type="ECO:0000313" key="8">
    <source>
        <dbReference type="Proteomes" id="UP001165667"/>
    </source>
</evidence>
<dbReference type="EMBL" id="JAMOIM010000014">
    <property type="protein sequence ID" value="MCW6510330.1"/>
    <property type="molecule type" value="Genomic_DNA"/>
</dbReference>
<protein>
    <recommendedName>
        <fullName evidence="3">N-acetylmuramoyl-L-alanine amidase</fullName>
        <ecNumber evidence="3">3.5.1.28</ecNumber>
    </recommendedName>
</protein>
<keyword evidence="4" id="KW-0378">Hydrolase</keyword>
<dbReference type="AlphaFoldDB" id="A0AA41Z4V2"/>
<dbReference type="CDD" id="cd06583">
    <property type="entry name" value="PGRP"/>
    <property type="match status" value="1"/>
</dbReference>
<dbReference type="Gene3D" id="1.10.101.10">
    <property type="entry name" value="PGBD-like superfamily/PGBD"/>
    <property type="match status" value="1"/>
</dbReference>
<evidence type="ECO:0000256" key="1">
    <source>
        <dbReference type="ARBA" id="ARBA00001561"/>
    </source>
</evidence>
<organism evidence="7 8">
    <name type="scientific">Lichenifustis flavocetrariae</name>
    <dbReference type="NCBI Taxonomy" id="2949735"/>
    <lineage>
        <taxon>Bacteria</taxon>
        <taxon>Pseudomonadati</taxon>
        <taxon>Pseudomonadota</taxon>
        <taxon>Alphaproteobacteria</taxon>
        <taxon>Hyphomicrobiales</taxon>
        <taxon>Lichenihabitantaceae</taxon>
        <taxon>Lichenifustis</taxon>
    </lineage>
</organism>
<dbReference type="InterPro" id="IPR002502">
    <property type="entry name" value="Amidase_domain"/>
</dbReference>
<keyword evidence="5" id="KW-0961">Cell wall biogenesis/degradation</keyword>
<dbReference type="Gene3D" id="3.40.80.10">
    <property type="entry name" value="Peptidoglycan recognition protein-like"/>
    <property type="match status" value="1"/>
</dbReference>
<reference evidence="7" key="1">
    <citation type="submission" date="2022-05" db="EMBL/GenBank/DDBJ databases">
        <authorList>
            <person name="Pankratov T."/>
        </authorList>
    </citation>
    <scope>NUCLEOTIDE SEQUENCE</scope>
    <source>
        <strain evidence="7">BP6-180914</strain>
    </source>
</reference>
<dbReference type="GO" id="GO:0071555">
    <property type="term" value="P:cell wall organization"/>
    <property type="evidence" value="ECO:0007669"/>
    <property type="project" value="UniProtKB-KW"/>
</dbReference>
<comment type="caution">
    <text evidence="7">The sequence shown here is derived from an EMBL/GenBank/DDBJ whole genome shotgun (WGS) entry which is preliminary data.</text>
</comment>
<evidence type="ECO:0000313" key="7">
    <source>
        <dbReference type="EMBL" id="MCW6510330.1"/>
    </source>
</evidence>
<comment type="similarity">
    <text evidence="2">Belongs to the N-acetylmuramoyl-L-alanine amidase 2 family.</text>
</comment>
<dbReference type="GO" id="GO:0009253">
    <property type="term" value="P:peptidoglycan catabolic process"/>
    <property type="evidence" value="ECO:0007669"/>
    <property type="project" value="InterPro"/>
</dbReference>
<evidence type="ECO:0000256" key="2">
    <source>
        <dbReference type="ARBA" id="ARBA00007553"/>
    </source>
</evidence>
<dbReference type="GO" id="GO:0019867">
    <property type="term" value="C:outer membrane"/>
    <property type="evidence" value="ECO:0007669"/>
    <property type="project" value="TreeGrafter"/>
</dbReference>
<dbReference type="GO" id="GO:0008745">
    <property type="term" value="F:N-acetylmuramoyl-L-alanine amidase activity"/>
    <property type="evidence" value="ECO:0007669"/>
    <property type="project" value="UniProtKB-EC"/>
</dbReference>